<dbReference type="PANTHER" id="PTHR11480">
    <property type="entry name" value="SAPOSIN-RELATED"/>
    <property type="match status" value="1"/>
</dbReference>
<reference evidence="4" key="1">
    <citation type="submission" date="2017-07" db="EMBL/GenBank/DDBJ databases">
        <title>Taro Niue Genome Assembly and Annotation.</title>
        <authorList>
            <person name="Atibalentja N."/>
            <person name="Keating K."/>
            <person name="Fields C.J."/>
        </authorList>
    </citation>
    <scope>NUCLEOTIDE SEQUENCE</scope>
    <source>
        <strain evidence="4">Niue_2</strain>
        <tissue evidence="4">Leaf</tissue>
    </source>
</reference>
<dbReference type="InterPro" id="IPR008139">
    <property type="entry name" value="SaposinB_dom"/>
</dbReference>
<proteinExistence type="predicted"/>
<evidence type="ECO:0000256" key="2">
    <source>
        <dbReference type="SAM" id="Phobius"/>
    </source>
</evidence>
<dbReference type="Proteomes" id="UP000652761">
    <property type="component" value="Unassembled WGS sequence"/>
</dbReference>
<gene>
    <name evidence="4" type="ORF">Taro_020314</name>
</gene>
<evidence type="ECO:0000259" key="3">
    <source>
        <dbReference type="PROSITE" id="PS50015"/>
    </source>
</evidence>
<keyword evidence="2" id="KW-1133">Transmembrane helix</keyword>
<organism evidence="4 5">
    <name type="scientific">Colocasia esculenta</name>
    <name type="common">Wild taro</name>
    <name type="synonym">Arum esculentum</name>
    <dbReference type="NCBI Taxonomy" id="4460"/>
    <lineage>
        <taxon>Eukaryota</taxon>
        <taxon>Viridiplantae</taxon>
        <taxon>Streptophyta</taxon>
        <taxon>Embryophyta</taxon>
        <taxon>Tracheophyta</taxon>
        <taxon>Spermatophyta</taxon>
        <taxon>Magnoliopsida</taxon>
        <taxon>Liliopsida</taxon>
        <taxon>Araceae</taxon>
        <taxon>Aroideae</taxon>
        <taxon>Colocasieae</taxon>
        <taxon>Colocasia</taxon>
    </lineage>
</organism>
<dbReference type="AlphaFoldDB" id="A0A843V851"/>
<name>A0A843V851_COLES</name>
<dbReference type="PANTHER" id="PTHR11480:SF87">
    <property type="entry name" value="PROSAPOSIN-LIKE"/>
    <property type="match status" value="1"/>
</dbReference>
<keyword evidence="5" id="KW-1185">Reference proteome</keyword>
<dbReference type="SUPFAM" id="SSF47862">
    <property type="entry name" value="Saposin"/>
    <property type="match status" value="1"/>
</dbReference>
<sequence>MTIVSIDGLGSNFIVQGAQLYCSMMDERTSKTYICGCTGASLEVSEKPPPSLKMDMALPFTMAVLLLLLVGVGGVRRDGLVPKGEQPFLRSDDSLHDTTEASLNDLQAPLKEVPPDFFCHSCQEVSRKAEKFLSDPSLYDHANNLSSEVCHVMHSNLQIKCRRLVELYLHEGILFLQIAFSEKNLCNSTGFCPVDDHIKLPSSTSPEHNRRAGFPSIERPSFVLPIGKQLLSKVLSSMQYAPLEAKIKSKTCNTCHTVADLIAKQLEDHDQQVRTTIAI</sequence>
<feature type="transmembrane region" description="Helical" evidence="2">
    <location>
        <begin position="56"/>
        <end position="75"/>
    </location>
</feature>
<dbReference type="Gene3D" id="1.10.225.10">
    <property type="entry name" value="Saposin-like"/>
    <property type="match status" value="1"/>
</dbReference>
<dbReference type="OrthoDB" id="69496at2759"/>
<dbReference type="InterPro" id="IPR051428">
    <property type="entry name" value="Sphingo_Act-Surfact_Prot"/>
</dbReference>
<dbReference type="EMBL" id="NMUH01001003">
    <property type="protein sequence ID" value="MQL87769.1"/>
    <property type="molecule type" value="Genomic_DNA"/>
</dbReference>
<dbReference type="InterPro" id="IPR011001">
    <property type="entry name" value="Saposin-like"/>
</dbReference>
<protein>
    <recommendedName>
        <fullName evidence="3">Saposin B-type domain-containing protein</fullName>
    </recommendedName>
</protein>
<keyword evidence="1" id="KW-1015">Disulfide bond</keyword>
<accession>A0A843V851</accession>
<keyword evidence="2" id="KW-0472">Membrane</keyword>
<comment type="caution">
    <text evidence="4">The sequence shown here is derived from an EMBL/GenBank/DDBJ whole genome shotgun (WGS) entry which is preliminary data.</text>
</comment>
<keyword evidence="2" id="KW-0812">Transmembrane</keyword>
<dbReference type="PROSITE" id="PS50015">
    <property type="entry name" value="SAP_B"/>
    <property type="match status" value="1"/>
</dbReference>
<evidence type="ECO:0000256" key="1">
    <source>
        <dbReference type="ARBA" id="ARBA00023157"/>
    </source>
</evidence>
<evidence type="ECO:0000313" key="4">
    <source>
        <dbReference type="EMBL" id="MQL87769.1"/>
    </source>
</evidence>
<evidence type="ECO:0000313" key="5">
    <source>
        <dbReference type="Proteomes" id="UP000652761"/>
    </source>
</evidence>
<feature type="domain" description="Saposin B-type" evidence="3">
    <location>
        <begin position="115"/>
        <end position="196"/>
    </location>
</feature>